<reference evidence="1" key="1">
    <citation type="submission" date="2014-11" db="EMBL/GenBank/DDBJ databases">
        <authorList>
            <person name="Amaro Gonzalez C."/>
        </authorList>
    </citation>
    <scope>NUCLEOTIDE SEQUENCE</scope>
</reference>
<dbReference type="AlphaFoldDB" id="A0A0E9V9S4"/>
<reference evidence="1" key="2">
    <citation type="journal article" date="2015" name="Fish Shellfish Immunol.">
        <title>Early steps in the European eel (Anguilla anguilla)-Vibrio vulnificus interaction in the gills: Role of the RtxA13 toxin.</title>
        <authorList>
            <person name="Callol A."/>
            <person name="Pajuelo D."/>
            <person name="Ebbesson L."/>
            <person name="Teles M."/>
            <person name="MacKenzie S."/>
            <person name="Amaro C."/>
        </authorList>
    </citation>
    <scope>NUCLEOTIDE SEQUENCE</scope>
</reference>
<sequence>MVCCKKSVCSFSCHQRSNRHLQTSCSQQ</sequence>
<accession>A0A0E9V9S4</accession>
<proteinExistence type="predicted"/>
<evidence type="ECO:0000313" key="1">
    <source>
        <dbReference type="EMBL" id="JAH74854.1"/>
    </source>
</evidence>
<organism evidence="1">
    <name type="scientific">Anguilla anguilla</name>
    <name type="common">European freshwater eel</name>
    <name type="synonym">Muraena anguilla</name>
    <dbReference type="NCBI Taxonomy" id="7936"/>
    <lineage>
        <taxon>Eukaryota</taxon>
        <taxon>Metazoa</taxon>
        <taxon>Chordata</taxon>
        <taxon>Craniata</taxon>
        <taxon>Vertebrata</taxon>
        <taxon>Euteleostomi</taxon>
        <taxon>Actinopterygii</taxon>
        <taxon>Neopterygii</taxon>
        <taxon>Teleostei</taxon>
        <taxon>Anguilliformes</taxon>
        <taxon>Anguillidae</taxon>
        <taxon>Anguilla</taxon>
    </lineage>
</organism>
<name>A0A0E9V9S4_ANGAN</name>
<protein>
    <submittedName>
        <fullName evidence="1">Uncharacterized protein</fullName>
    </submittedName>
</protein>
<dbReference type="EMBL" id="GBXM01033723">
    <property type="protein sequence ID" value="JAH74854.1"/>
    <property type="molecule type" value="Transcribed_RNA"/>
</dbReference>